<feature type="repeat" description="WD" evidence="3">
    <location>
        <begin position="1144"/>
        <end position="1185"/>
    </location>
</feature>
<dbReference type="Gene3D" id="3.40.50.300">
    <property type="entry name" value="P-loop containing nucleotide triphosphate hydrolases"/>
    <property type="match status" value="1"/>
</dbReference>
<feature type="repeat" description="WD" evidence="3">
    <location>
        <begin position="805"/>
        <end position="846"/>
    </location>
</feature>
<dbReference type="PANTHER" id="PTHR19848">
    <property type="entry name" value="WD40 REPEAT PROTEIN"/>
    <property type="match status" value="1"/>
</dbReference>
<dbReference type="InterPro" id="IPR059179">
    <property type="entry name" value="MLKL-like_MCAfunc"/>
</dbReference>
<dbReference type="Pfam" id="PF24883">
    <property type="entry name" value="NPHP3_N"/>
    <property type="match status" value="1"/>
</dbReference>
<dbReference type="PROSITE" id="PS50837">
    <property type="entry name" value="NACHT"/>
    <property type="match status" value="1"/>
</dbReference>
<proteinExistence type="predicted"/>
<feature type="repeat" description="WD" evidence="3">
    <location>
        <begin position="1225"/>
        <end position="1266"/>
    </location>
</feature>
<dbReference type="Proteomes" id="UP000815677">
    <property type="component" value="Unassembled WGS sequence"/>
</dbReference>
<feature type="repeat" description="WD" evidence="3">
    <location>
        <begin position="889"/>
        <end position="930"/>
    </location>
</feature>
<dbReference type="PROSITE" id="PS50082">
    <property type="entry name" value="WD_REPEATS_2"/>
    <property type="match status" value="13"/>
</dbReference>
<organism evidence="6 7">
    <name type="scientific">Mycena chlorophos</name>
    <name type="common">Agaric fungus</name>
    <name type="synonym">Agaricus chlorophos</name>
    <dbReference type="NCBI Taxonomy" id="658473"/>
    <lineage>
        <taxon>Eukaryota</taxon>
        <taxon>Fungi</taxon>
        <taxon>Dikarya</taxon>
        <taxon>Basidiomycota</taxon>
        <taxon>Agaricomycotina</taxon>
        <taxon>Agaricomycetes</taxon>
        <taxon>Agaricomycetidae</taxon>
        <taxon>Agaricales</taxon>
        <taxon>Marasmiineae</taxon>
        <taxon>Mycenaceae</taxon>
        <taxon>Mycena</taxon>
    </lineage>
</organism>
<dbReference type="CDD" id="cd21037">
    <property type="entry name" value="MLKL_NTD"/>
    <property type="match status" value="1"/>
</dbReference>
<feature type="repeat" description="WD" evidence="3">
    <location>
        <begin position="931"/>
        <end position="972"/>
    </location>
</feature>
<dbReference type="SUPFAM" id="SSF50978">
    <property type="entry name" value="WD40 repeat-like"/>
    <property type="match status" value="2"/>
</dbReference>
<evidence type="ECO:0000256" key="2">
    <source>
        <dbReference type="ARBA" id="ARBA00022737"/>
    </source>
</evidence>
<feature type="repeat" description="WD" evidence="3">
    <location>
        <begin position="762"/>
        <end position="804"/>
    </location>
</feature>
<dbReference type="CDD" id="cd00200">
    <property type="entry name" value="WD40"/>
    <property type="match status" value="2"/>
</dbReference>
<feature type="repeat" description="WD" evidence="3">
    <location>
        <begin position="973"/>
        <end position="1016"/>
    </location>
</feature>
<feature type="region of interest" description="Disordered" evidence="4">
    <location>
        <begin position="1"/>
        <end position="29"/>
    </location>
</feature>
<feature type="compositionally biased region" description="Low complexity" evidence="4">
    <location>
        <begin position="1"/>
        <end position="13"/>
    </location>
</feature>
<evidence type="ECO:0000313" key="6">
    <source>
        <dbReference type="EMBL" id="GAT49021.1"/>
    </source>
</evidence>
<dbReference type="SUPFAM" id="SSF52540">
    <property type="entry name" value="P-loop containing nucleoside triphosphate hydrolases"/>
    <property type="match status" value="1"/>
</dbReference>
<dbReference type="InterPro" id="IPR007111">
    <property type="entry name" value="NACHT_NTPase"/>
</dbReference>
<sequence>MTTPSPTSPPQSSDSNKQASVNVGKKKRSSWMKRIRTMFSIKRLRALLSKKPRNKKPGNSSLLPINEGARVMELTPDAQVMPEVSGTVAILSLHADEASEETFLDGTPFKAPITAFNKLVEIGECIIDNKKSAGMLLEPYTERLSILRKAMESSSGLINFEPSFKSLEKTLNDTCKELDKIYKATLLNRVLELQEIPDKLEDIFKQLNLTTENFQLELGLANLRKTNRIETQLDHISLENRLGPLFEADYGGRERTTCVQGTREEILEKIISWCKDPSENTPGVYWLSGMAGTGKSTIAATVCEKLQADQDASRLAASFFCSRQSAAAQDRRNIIPTIAYHLALELSGFCHALLENFKDRRMLGVQLHLQDLLVKPWKASKSSRNGLPPLVVVIDALDEIEGSQGSEILQQILKQIETNPNDLNGLRFLVTSRPDPAITRNTMSIPREAVYHLHEVPLDTANKDIQTYLTFHLQDIPPENLQKIVLQTEGLFIYAATIIRLVIPDKNNAPSPSTQKKTLEHLLISLPTGLDRPRKGLPIDSLYEEVLQQALENEDLTHAQRQQLLALLHLVLSVKEPIEIAGIPYLVGNDMLAEEALERVNSLHAVLYVKGGHVFYYHKSFYDFVHEKTRFRNQKLGEDCSPPENIQFHLAFSCFEVMKSLKFNICGLPTSYKDDLEVEWPHGKSLKEVVKLKIPSWLAYACRHWAAHFSGIPARESEQIAKLVKEIQIWLDDRMMFWMEVMSLQKWIAECMDILNTAQKSISQHDGEVASVSLSSNGKKIISGSTNNNIVRIWNIGIGEQEQQLKGHSGSVNAVAFSHDGFKAISGSNDKTVRIWNMETSRQELMMKGHGDRVTSVAFSPRGSKAISGSLDTTVCIWNTETGRQEYRLQGHRDRVTAVAFSFDGSKAISSSYNGTIYIWNTETGNQERQLVGHSDRVNSVAFSSHGLKAISGSHDGTVRIWNVRDGQQEQKLLVEGHAVTSVAFSPDHSKAISGSGERDNTVRIWNLKTGQQEQQLHGHSRKVSSVSFSPDGSKAISGSYDKTICIWNVKTDKQEGEQLDGHHEQVNSVAFNGFRAISGSGDKTVCIWNTKTGKQEQLLQGHKDRVISVAFSSDGQKAVSGSADKDKTLCIWNLATGQQQQRLEGHTRGVSSVTFSSDGSKVISGSYDKTVRIWSLKTGQQEQQLEGHIGPVYSVAFDGSKVISGSGDKTILIWNIETGQQEQLVGHRDRVNAVAFSSDGHKAISGSNDSTVRIWNVVTSQEEQKLTGHSGWVTSVAFSPNESKAISGSFDKTVCIWNLETS</sequence>
<evidence type="ECO:0000313" key="7">
    <source>
        <dbReference type="Proteomes" id="UP000815677"/>
    </source>
</evidence>
<feature type="repeat" description="WD" evidence="3">
    <location>
        <begin position="1100"/>
        <end position="1143"/>
    </location>
</feature>
<name>A0ABQ0LD92_MYCCL</name>
<feature type="repeat" description="WD" evidence="3">
    <location>
        <begin position="847"/>
        <end position="888"/>
    </location>
</feature>
<keyword evidence="1 3" id="KW-0853">WD repeat</keyword>
<dbReference type="InterPro" id="IPR036322">
    <property type="entry name" value="WD40_repeat_dom_sf"/>
</dbReference>
<dbReference type="InterPro" id="IPR027417">
    <property type="entry name" value="P-loop_NTPase"/>
</dbReference>
<evidence type="ECO:0000256" key="4">
    <source>
        <dbReference type="SAM" id="MobiDB-lite"/>
    </source>
</evidence>
<reference evidence="6" key="1">
    <citation type="submission" date="2014-09" db="EMBL/GenBank/DDBJ databases">
        <title>Genome sequence of the luminous mushroom Mycena chlorophos for searching fungal bioluminescence genes.</title>
        <authorList>
            <person name="Tanaka Y."/>
            <person name="Kasuga D."/>
            <person name="Oba Y."/>
            <person name="Hase S."/>
            <person name="Sato K."/>
            <person name="Oba Y."/>
            <person name="Sakakibara Y."/>
        </authorList>
    </citation>
    <scope>NUCLEOTIDE SEQUENCE</scope>
</reference>
<feature type="repeat" description="WD" evidence="3">
    <location>
        <begin position="1267"/>
        <end position="1303"/>
    </location>
</feature>
<dbReference type="SMART" id="SM00320">
    <property type="entry name" value="WD40"/>
    <property type="match status" value="13"/>
</dbReference>
<dbReference type="InterPro" id="IPR019775">
    <property type="entry name" value="WD40_repeat_CS"/>
</dbReference>
<evidence type="ECO:0000259" key="5">
    <source>
        <dbReference type="PROSITE" id="PS50837"/>
    </source>
</evidence>
<protein>
    <submittedName>
        <fullName evidence="6">WD40 repeat-like protein</fullName>
    </submittedName>
</protein>
<dbReference type="PRINTS" id="PR00320">
    <property type="entry name" value="GPROTEINBRPT"/>
</dbReference>
<keyword evidence="7" id="KW-1185">Reference proteome</keyword>
<dbReference type="PROSITE" id="PS50294">
    <property type="entry name" value="WD_REPEATS_REGION"/>
    <property type="match status" value="11"/>
</dbReference>
<feature type="domain" description="NACHT" evidence="5">
    <location>
        <begin position="283"/>
        <end position="435"/>
    </location>
</feature>
<feature type="repeat" description="WD" evidence="3">
    <location>
        <begin position="1017"/>
        <end position="1058"/>
    </location>
</feature>
<dbReference type="InterPro" id="IPR056884">
    <property type="entry name" value="NPHP3-like_N"/>
</dbReference>
<dbReference type="InterPro" id="IPR001680">
    <property type="entry name" value="WD40_rpt"/>
</dbReference>
<dbReference type="PANTHER" id="PTHR19848:SF8">
    <property type="entry name" value="F-BOX AND WD REPEAT DOMAIN CONTAINING 7"/>
    <property type="match status" value="1"/>
</dbReference>
<dbReference type="PROSITE" id="PS00678">
    <property type="entry name" value="WD_REPEATS_1"/>
    <property type="match status" value="12"/>
</dbReference>
<feature type="repeat" description="WD" evidence="3">
    <location>
        <begin position="1060"/>
        <end position="1099"/>
    </location>
</feature>
<dbReference type="InterPro" id="IPR020472">
    <property type="entry name" value="WD40_PAC1"/>
</dbReference>
<dbReference type="Pfam" id="PF00400">
    <property type="entry name" value="WD40"/>
    <property type="match status" value="13"/>
</dbReference>
<feature type="repeat" description="WD" evidence="3">
    <location>
        <begin position="1186"/>
        <end position="1225"/>
    </location>
</feature>
<dbReference type="EMBL" id="DF845226">
    <property type="protein sequence ID" value="GAT49021.1"/>
    <property type="molecule type" value="Genomic_DNA"/>
</dbReference>
<evidence type="ECO:0000256" key="1">
    <source>
        <dbReference type="ARBA" id="ARBA00022574"/>
    </source>
</evidence>
<dbReference type="Gene3D" id="2.130.10.10">
    <property type="entry name" value="YVTN repeat-like/Quinoprotein amine dehydrogenase"/>
    <property type="match status" value="4"/>
</dbReference>
<gene>
    <name evidence="6" type="ORF">MCHLO_06384</name>
</gene>
<accession>A0ABQ0LD92</accession>
<keyword evidence="2" id="KW-0677">Repeat</keyword>
<dbReference type="InterPro" id="IPR015943">
    <property type="entry name" value="WD40/YVTN_repeat-like_dom_sf"/>
</dbReference>
<evidence type="ECO:0000256" key="3">
    <source>
        <dbReference type="PROSITE-ProRule" id="PRU00221"/>
    </source>
</evidence>